<dbReference type="InterPro" id="IPR027417">
    <property type="entry name" value="P-loop_NTPase"/>
</dbReference>
<keyword evidence="1" id="KW-0547">Nucleotide-binding</keyword>
<gene>
    <name evidence="4" type="ORF">KLLA0_D18711g</name>
</gene>
<dbReference type="InParanoid" id="Q6CQ99"/>
<dbReference type="FunCoup" id="Q6CQ99">
    <property type="interactions" value="418"/>
</dbReference>
<evidence type="ECO:0000313" key="4">
    <source>
        <dbReference type="EMBL" id="CAH00986.1"/>
    </source>
</evidence>
<dbReference type="GO" id="GO:0004140">
    <property type="term" value="F:dephospho-CoA kinase activity"/>
    <property type="evidence" value="ECO:0007669"/>
    <property type="project" value="InterPro"/>
</dbReference>
<keyword evidence="5" id="KW-1185">Reference proteome</keyword>
<accession>Q6CQ99</accession>
<dbReference type="KEGG" id="kla:KLLA0_D18711g"/>
<evidence type="ECO:0000256" key="1">
    <source>
        <dbReference type="ARBA" id="ARBA00022741"/>
    </source>
</evidence>
<dbReference type="GO" id="GO:0015937">
    <property type="term" value="P:coenzyme A biosynthetic process"/>
    <property type="evidence" value="ECO:0007669"/>
    <property type="project" value="InterPro"/>
</dbReference>
<organism evidence="4 5">
    <name type="scientific">Kluyveromyces lactis (strain ATCC 8585 / CBS 2359 / DSM 70799 / NBRC 1267 / NRRL Y-1140 / WM37)</name>
    <name type="common">Yeast</name>
    <name type="synonym">Candida sphaerica</name>
    <dbReference type="NCBI Taxonomy" id="284590"/>
    <lineage>
        <taxon>Eukaryota</taxon>
        <taxon>Fungi</taxon>
        <taxon>Dikarya</taxon>
        <taxon>Ascomycota</taxon>
        <taxon>Saccharomycotina</taxon>
        <taxon>Saccharomycetes</taxon>
        <taxon>Saccharomycetales</taxon>
        <taxon>Saccharomycetaceae</taxon>
        <taxon>Kluyveromyces</taxon>
    </lineage>
</organism>
<evidence type="ECO:0000313" key="5">
    <source>
        <dbReference type="Proteomes" id="UP000000598"/>
    </source>
</evidence>
<dbReference type="STRING" id="284590.Q6CQ99"/>
<dbReference type="PaxDb" id="284590-Q6CQ99"/>
<evidence type="ECO:0000256" key="3">
    <source>
        <dbReference type="SAM" id="MobiDB-lite"/>
    </source>
</evidence>
<dbReference type="CDD" id="cd02022">
    <property type="entry name" value="DPCK"/>
    <property type="match status" value="1"/>
</dbReference>
<reference evidence="4 5" key="1">
    <citation type="journal article" date="2004" name="Nature">
        <title>Genome evolution in yeasts.</title>
        <authorList>
            <consortium name="Genolevures"/>
            <person name="Dujon B."/>
            <person name="Sherman D."/>
            <person name="Fischer G."/>
            <person name="Durrens P."/>
            <person name="Casaregola S."/>
            <person name="Lafontaine I."/>
            <person name="de Montigny J."/>
            <person name="Marck C."/>
            <person name="Neuveglise C."/>
            <person name="Talla E."/>
            <person name="Goffard N."/>
            <person name="Frangeul L."/>
            <person name="Aigle M."/>
            <person name="Anthouard V."/>
            <person name="Babour A."/>
            <person name="Barbe V."/>
            <person name="Barnay S."/>
            <person name="Blanchin S."/>
            <person name="Beckerich J.M."/>
            <person name="Beyne E."/>
            <person name="Bleykasten C."/>
            <person name="Boisrame A."/>
            <person name="Boyer J."/>
            <person name="Cattolico L."/>
            <person name="Confanioleri F."/>
            <person name="de Daruvar A."/>
            <person name="Despons L."/>
            <person name="Fabre E."/>
            <person name="Fairhead C."/>
            <person name="Ferry-Dumazet H."/>
            <person name="Groppi A."/>
            <person name="Hantraye F."/>
            <person name="Hennequin C."/>
            <person name="Jauniaux N."/>
            <person name="Joyet P."/>
            <person name="Kachouri R."/>
            <person name="Kerrest A."/>
            <person name="Koszul R."/>
            <person name="Lemaire M."/>
            <person name="Lesur I."/>
            <person name="Ma L."/>
            <person name="Muller H."/>
            <person name="Nicaud J.M."/>
            <person name="Nikolski M."/>
            <person name="Oztas S."/>
            <person name="Ozier-Kalogeropoulos O."/>
            <person name="Pellenz S."/>
            <person name="Potier S."/>
            <person name="Richard G.F."/>
            <person name="Straub M.L."/>
            <person name="Suleau A."/>
            <person name="Swennene D."/>
            <person name="Tekaia F."/>
            <person name="Wesolowski-Louvel M."/>
            <person name="Westhof E."/>
            <person name="Wirth B."/>
            <person name="Zeniou-Meyer M."/>
            <person name="Zivanovic I."/>
            <person name="Bolotin-Fukuhara M."/>
            <person name="Thierry A."/>
            <person name="Bouchier C."/>
            <person name="Caudron B."/>
            <person name="Scarpelli C."/>
            <person name="Gaillardin C."/>
            <person name="Weissenbach J."/>
            <person name="Wincker P."/>
            <person name="Souciet J.L."/>
        </authorList>
    </citation>
    <scope>NUCLEOTIDE SEQUENCE [LARGE SCALE GENOMIC DNA]</scope>
    <source>
        <strain evidence="5">ATCC 8585 / CBS 2359 / DSM 70799 / NBRC 1267 / NRRL Y-1140 / WM37</strain>
    </source>
</reference>
<dbReference type="PANTHER" id="PTHR10695">
    <property type="entry name" value="DEPHOSPHO-COA KINASE-RELATED"/>
    <property type="match status" value="1"/>
</dbReference>
<evidence type="ECO:0000256" key="2">
    <source>
        <dbReference type="ARBA" id="ARBA00022840"/>
    </source>
</evidence>
<dbReference type="AlphaFoldDB" id="Q6CQ99"/>
<dbReference type="OMA" id="CQMDIEQ"/>
<dbReference type="Gene3D" id="3.40.50.300">
    <property type="entry name" value="P-loop containing nucleotide triphosphate hydrolases"/>
    <property type="match status" value="1"/>
</dbReference>
<feature type="compositionally biased region" description="Basic and acidic residues" evidence="3">
    <location>
        <begin position="246"/>
        <end position="273"/>
    </location>
</feature>
<dbReference type="PANTHER" id="PTHR10695:SF46">
    <property type="entry name" value="BIFUNCTIONAL COENZYME A SYNTHASE-RELATED"/>
    <property type="match status" value="1"/>
</dbReference>
<dbReference type="PROSITE" id="PS51219">
    <property type="entry name" value="DPCK"/>
    <property type="match status" value="1"/>
</dbReference>
<sequence length="286" mass="32409">MLIIGLTGGIACGKSTVSSRLKTHYRIPVIDADAIARRILDPGQNAYKRVIRYFSGKVSNLVLADGSINRAALGAYIFANPEERKVLNGITHPEVRHAILLKILMNYLKFHAMCILDVPLLFEANLDIICGITVCVVCDRDLQLQRLMERNPELTEELALARIEAQMSMYDRISRSDYLIDNNGDIKELFGNIDGLLTYIKPSAITVWLEYFPPYGFVAALSVIFSRYLKQRWPSKFTNSSKKAALRKDKQQDDDDKFPPADSDLKNEKEKTPEIKNNVKILYHSV</sequence>
<dbReference type="eggNOG" id="KOG3220">
    <property type="taxonomic scope" value="Eukaryota"/>
</dbReference>
<dbReference type="HOGENOM" id="CLU_057180_0_1_1"/>
<dbReference type="Pfam" id="PF01121">
    <property type="entry name" value="CoaE"/>
    <property type="match status" value="1"/>
</dbReference>
<protein>
    <submittedName>
        <fullName evidence="4">KLLA0D18711p</fullName>
    </submittedName>
</protein>
<feature type="region of interest" description="Disordered" evidence="3">
    <location>
        <begin position="242"/>
        <end position="273"/>
    </location>
</feature>
<proteinExistence type="inferred from homology"/>
<dbReference type="Proteomes" id="UP000000598">
    <property type="component" value="Chromosome D"/>
</dbReference>
<dbReference type="EMBL" id="CR382124">
    <property type="protein sequence ID" value="CAH00986.1"/>
    <property type="molecule type" value="Genomic_DNA"/>
</dbReference>
<name>Q6CQ99_KLULA</name>
<dbReference type="NCBIfam" id="TIGR00152">
    <property type="entry name" value="dephospho-CoA kinase"/>
    <property type="match status" value="1"/>
</dbReference>
<keyword evidence="2" id="KW-0067">ATP-binding</keyword>
<dbReference type="HAMAP" id="MF_00376">
    <property type="entry name" value="Dephospho_CoA_kinase"/>
    <property type="match status" value="1"/>
</dbReference>
<dbReference type="InterPro" id="IPR001977">
    <property type="entry name" value="Depp_CoAkinase"/>
</dbReference>
<dbReference type="SUPFAM" id="SSF52540">
    <property type="entry name" value="P-loop containing nucleoside triphosphate hydrolases"/>
    <property type="match status" value="1"/>
</dbReference>
<dbReference type="GO" id="GO:0005524">
    <property type="term" value="F:ATP binding"/>
    <property type="evidence" value="ECO:0007669"/>
    <property type="project" value="UniProtKB-KW"/>
</dbReference>